<feature type="non-terminal residue" evidence="1">
    <location>
        <position position="1"/>
    </location>
</feature>
<evidence type="ECO:0000313" key="1">
    <source>
        <dbReference type="EMBL" id="KAG0445669.1"/>
    </source>
</evidence>
<proteinExistence type="predicted"/>
<reference evidence="1 2" key="1">
    <citation type="journal article" date="2020" name="Cell">
        <title>Large-Scale Comparative Analyses of Tick Genomes Elucidate Their Genetic Diversity and Vector Capacities.</title>
        <authorList>
            <consortium name="Tick Genome and Microbiome Consortium (TIGMIC)"/>
            <person name="Jia N."/>
            <person name="Wang J."/>
            <person name="Shi W."/>
            <person name="Du L."/>
            <person name="Sun Y."/>
            <person name="Zhan W."/>
            <person name="Jiang J.F."/>
            <person name="Wang Q."/>
            <person name="Zhang B."/>
            <person name="Ji P."/>
            <person name="Bell-Sakyi L."/>
            <person name="Cui X.M."/>
            <person name="Yuan T.T."/>
            <person name="Jiang B.G."/>
            <person name="Yang W.F."/>
            <person name="Lam T.T."/>
            <person name="Chang Q.C."/>
            <person name="Ding S.J."/>
            <person name="Wang X.J."/>
            <person name="Zhu J.G."/>
            <person name="Ruan X.D."/>
            <person name="Zhao L."/>
            <person name="Wei J.T."/>
            <person name="Ye R.Z."/>
            <person name="Que T.C."/>
            <person name="Du C.H."/>
            <person name="Zhou Y.H."/>
            <person name="Cheng J.X."/>
            <person name="Dai P.F."/>
            <person name="Guo W.B."/>
            <person name="Han X.H."/>
            <person name="Huang E.J."/>
            <person name="Li L.F."/>
            <person name="Wei W."/>
            <person name="Gao Y.C."/>
            <person name="Liu J.Z."/>
            <person name="Shao H.Z."/>
            <person name="Wang X."/>
            <person name="Wang C.C."/>
            <person name="Yang T.C."/>
            <person name="Huo Q.B."/>
            <person name="Li W."/>
            <person name="Chen H.Y."/>
            <person name="Chen S.E."/>
            <person name="Zhou L.G."/>
            <person name="Ni X.B."/>
            <person name="Tian J.H."/>
            <person name="Sheng Y."/>
            <person name="Liu T."/>
            <person name="Pan Y.S."/>
            <person name="Xia L.Y."/>
            <person name="Li J."/>
            <person name="Zhao F."/>
            <person name="Cao W.C."/>
        </authorList>
    </citation>
    <scope>NUCLEOTIDE SEQUENCE [LARGE SCALE GENOMIC DNA]</scope>
    <source>
        <strain evidence="1">Iper-2018</strain>
    </source>
</reference>
<sequence length="95" mass="10309">SPALYHCLQRNLGDIIASSRLTSPKSNGSGPCKKSGFKVCPYMVPSNKATGLKSNFVYDINGTFNCDSRNVVIKGVYLPLCTLCNMPYIGQTETL</sequence>
<gene>
    <name evidence="1" type="ORF">HPB47_023498</name>
</gene>
<dbReference type="EMBL" id="JABSTQ010000093">
    <property type="protein sequence ID" value="KAG0445669.1"/>
    <property type="molecule type" value="Genomic_DNA"/>
</dbReference>
<comment type="caution">
    <text evidence="1">The sequence shown here is derived from an EMBL/GenBank/DDBJ whole genome shotgun (WGS) entry which is preliminary data.</text>
</comment>
<accession>A0AC60R1H5</accession>
<organism evidence="1 2">
    <name type="scientific">Ixodes persulcatus</name>
    <name type="common">Taiga tick</name>
    <dbReference type="NCBI Taxonomy" id="34615"/>
    <lineage>
        <taxon>Eukaryota</taxon>
        <taxon>Metazoa</taxon>
        <taxon>Ecdysozoa</taxon>
        <taxon>Arthropoda</taxon>
        <taxon>Chelicerata</taxon>
        <taxon>Arachnida</taxon>
        <taxon>Acari</taxon>
        <taxon>Parasitiformes</taxon>
        <taxon>Ixodida</taxon>
        <taxon>Ixodoidea</taxon>
        <taxon>Ixodidae</taxon>
        <taxon>Ixodinae</taxon>
        <taxon>Ixodes</taxon>
    </lineage>
</organism>
<dbReference type="Proteomes" id="UP000805193">
    <property type="component" value="Unassembled WGS sequence"/>
</dbReference>
<protein>
    <submittedName>
        <fullName evidence="1">Uncharacterized protein</fullName>
    </submittedName>
</protein>
<evidence type="ECO:0000313" key="2">
    <source>
        <dbReference type="Proteomes" id="UP000805193"/>
    </source>
</evidence>
<keyword evidence="2" id="KW-1185">Reference proteome</keyword>
<feature type="non-terminal residue" evidence="1">
    <location>
        <position position="95"/>
    </location>
</feature>
<name>A0AC60R1H5_IXOPE</name>